<feature type="compositionally biased region" description="Low complexity" evidence="1">
    <location>
        <begin position="96"/>
        <end position="111"/>
    </location>
</feature>
<organism evidence="2 3">
    <name type="scientific">Diplocarpon rosae</name>
    <dbReference type="NCBI Taxonomy" id="946125"/>
    <lineage>
        <taxon>Eukaryota</taxon>
        <taxon>Fungi</taxon>
        <taxon>Dikarya</taxon>
        <taxon>Ascomycota</taxon>
        <taxon>Pezizomycotina</taxon>
        <taxon>Leotiomycetes</taxon>
        <taxon>Helotiales</taxon>
        <taxon>Drepanopezizaceae</taxon>
        <taxon>Diplocarpon</taxon>
    </lineage>
</organism>
<accession>A0AAD9T071</accession>
<comment type="caution">
    <text evidence="2">The sequence shown here is derived from an EMBL/GenBank/DDBJ whole genome shotgun (WGS) entry which is preliminary data.</text>
</comment>
<evidence type="ECO:0000313" key="3">
    <source>
        <dbReference type="Proteomes" id="UP001285354"/>
    </source>
</evidence>
<feature type="region of interest" description="Disordered" evidence="1">
    <location>
        <begin position="175"/>
        <end position="202"/>
    </location>
</feature>
<sequence>MSLLKDRHQNSSTPPAAISLSTTSTMASSKALNTSLSKLSINPSSSKLARPLKKPQLVSESWEDEDASDTETEAENEKPLSPQLSHPSAPPPTPISPSTSFPSSDESNSTTFVHPYGFAQPSRGERERERERGGVRPEKTDAVAKRMIAGALGVKAPKKTEEGRAYERAIRENELKRRKEEKEKEGRAREEAERAKAAIWED</sequence>
<reference evidence="2" key="1">
    <citation type="submission" date="2023-06" db="EMBL/GenBank/DDBJ databases">
        <title>Draft genome of Marssonina rosae.</title>
        <authorList>
            <person name="Cheng Q."/>
        </authorList>
    </citation>
    <scope>NUCLEOTIDE SEQUENCE</scope>
    <source>
        <strain evidence="2">R4</strain>
    </source>
</reference>
<feature type="compositionally biased region" description="Acidic residues" evidence="1">
    <location>
        <begin position="61"/>
        <end position="74"/>
    </location>
</feature>
<gene>
    <name evidence="2" type="ORF">QTJ16_004151</name>
</gene>
<feature type="region of interest" description="Disordered" evidence="1">
    <location>
        <begin position="1"/>
        <end position="141"/>
    </location>
</feature>
<feature type="compositionally biased region" description="Basic and acidic residues" evidence="1">
    <location>
        <begin position="175"/>
        <end position="196"/>
    </location>
</feature>
<evidence type="ECO:0000313" key="2">
    <source>
        <dbReference type="EMBL" id="KAK2626976.1"/>
    </source>
</evidence>
<proteinExistence type="predicted"/>
<name>A0AAD9T071_9HELO</name>
<feature type="compositionally biased region" description="Polar residues" evidence="1">
    <location>
        <begin position="10"/>
        <end position="34"/>
    </location>
</feature>
<dbReference type="Proteomes" id="UP001285354">
    <property type="component" value="Unassembled WGS sequence"/>
</dbReference>
<dbReference type="AlphaFoldDB" id="A0AAD9T071"/>
<keyword evidence="3" id="KW-1185">Reference proteome</keyword>
<dbReference type="EMBL" id="JAUBYV010000005">
    <property type="protein sequence ID" value="KAK2626976.1"/>
    <property type="molecule type" value="Genomic_DNA"/>
</dbReference>
<evidence type="ECO:0000256" key="1">
    <source>
        <dbReference type="SAM" id="MobiDB-lite"/>
    </source>
</evidence>
<protein>
    <submittedName>
        <fullName evidence="2">Uncharacterized protein</fullName>
    </submittedName>
</protein>
<feature type="compositionally biased region" description="Basic and acidic residues" evidence="1">
    <location>
        <begin position="123"/>
        <end position="141"/>
    </location>
</feature>
<feature type="compositionally biased region" description="Low complexity" evidence="1">
    <location>
        <begin position="35"/>
        <end position="48"/>
    </location>
</feature>